<comment type="caution">
    <text evidence="1">The sequence shown here is derived from an EMBL/GenBank/DDBJ whole genome shotgun (WGS) entry which is preliminary data.</text>
</comment>
<evidence type="ECO:0000313" key="1">
    <source>
        <dbReference type="EMBL" id="KAI5670481.1"/>
    </source>
</evidence>
<dbReference type="Proteomes" id="UP001060085">
    <property type="component" value="Linkage Group LG03"/>
</dbReference>
<dbReference type="EMBL" id="CM044703">
    <property type="protein sequence ID" value="KAI5670481.1"/>
    <property type="molecule type" value="Genomic_DNA"/>
</dbReference>
<evidence type="ECO:0000313" key="2">
    <source>
        <dbReference type="Proteomes" id="UP001060085"/>
    </source>
</evidence>
<reference evidence="2" key="1">
    <citation type="journal article" date="2023" name="Nat. Plants">
        <title>Single-cell RNA sequencing provides a high-resolution roadmap for understanding the multicellular compartmentation of specialized metabolism.</title>
        <authorList>
            <person name="Sun S."/>
            <person name="Shen X."/>
            <person name="Li Y."/>
            <person name="Li Y."/>
            <person name="Wang S."/>
            <person name="Li R."/>
            <person name="Zhang H."/>
            <person name="Shen G."/>
            <person name="Guo B."/>
            <person name="Wei J."/>
            <person name="Xu J."/>
            <person name="St-Pierre B."/>
            <person name="Chen S."/>
            <person name="Sun C."/>
        </authorList>
    </citation>
    <scope>NUCLEOTIDE SEQUENCE [LARGE SCALE GENOMIC DNA]</scope>
</reference>
<proteinExistence type="predicted"/>
<gene>
    <name evidence="1" type="ORF">M9H77_10845</name>
</gene>
<protein>
    <submittedName>
        <fullName evidence="1">Uncharacterized protein</fullName>
    </submittedName>
</protein>
<organism evidence="1 2">
    <name type="scientific">Catharanthus roseus</name>
    <name type="common">Madagascar periwinkle</name>
    <name type="synonym">Vinca rosea</name>
    <dbReference type="NCBI Taxonomy" id="4058"/>
    <lineage>
        <taxon>Eukaryota</taxon>
        <taxon>Viridiplantae</taxon>
        <taxon>Streptophyta</taxon>
        <taxon>Embryophyta</taxon>
        <taxon>Tracheophyta</taxon>
        <taxon>Spermatophyta</taxon>
        <taxon>Magnoliopsida</taxon>
        <taxon>eudicotyledons</taxon>
        <taxon>Gunneridae</taxon>
        <taxon>Pentapetalae</taxon>
        <taxon>asterids</taxon>
        <taxon>lamiids</taxon>
        <taxon>Gentianales</taxon>
        <taxon>Apocynaceae</taxon>
        <taxon>Rauvolfioideae</taxon>
        <taxon>Vinceae</taxon>
        <taxon>Catharanthinae</taxon>
        <taxon>Catharanthus</taxon>
    </lineage>
</organism>
<sequence>MFAKLFQKPANSASQESPTSADVAPRVPVHYGIPSTASTLTFDPIQHLLAVGTLDGRIKIIGGDNIEGLLMSPKPTPFKYLEFLQNQGFLVSVSHENEIQVWDLESRCMSCSLQWESNITAFSVIYGTQYMYIGDEYGFLSVLKYDAEEGKVLQLPYHVPANLVAETADVLLSNNQSIVGILAQPLSSGNRVLIAYENGLIVLWDVTEDRAVLIRGSKDLELEEEILVGSSLSDEGHQHMGDLSDREGEEKEISSLCWVSTDGSILAVGYVDGDILLWNLSVSDTSKGQTAQKPSNKVVKMQLSSGERRLPVIVLHWSPTKTKMGCGGQLFVYGGEEIGSEEVLTILDLDWSSGIAMVKCVHRFDLPLNGSFADMIVIPSFYEAVNNETASLLVLTTPGQLYFYSNDCLSLLKSEPEKKHSVLAVQYPATIPTVEPRMTVGKLYSATTMSNCLRILPEAVSAAKLKTQQSMKTGTNGWPLSGGVPGQLSSIEDTGIKRIYIAGYQDGTVRIWDVTFPVLSLLVVLEVEVKEIAGANASISALEFSSTSSTLAVGNEFGLVFLYQLDRTHDKSGLPLITQKQREVYSFPHERKSQCIAIFPLLNSPVSCLQWVISEEKLAVGFESGQVAMLETSSLSVLFLIDTVSSSRSAVMSLAVKRLPDIQNNSLNHSESETSNEPMKELVFVFTRDGHCISIDGTTGKAISQPVYPREASTAISFFILEEVVTAEGSEEHFPVSSQNAEAKHQPVARVEVESHKQPADTRLKFVDSLILLCFENVLHLYSSKSIFQGDSKSIFKLDLAKPCAWTTIFKKHAKEYGLILVYQSGDIEIRSFPDFKLSGSTSLTSLLRWNFKSNMEKLMSSSDRGQITLVNGCEFAVVSLLAFENDFRIPDALPCLHDKVLSAAVDATSGFFEDQKSKQSNVPGVLGGIMKGMKAVKKDTNNYEARETVIAHLESIFSRFPFSDPLKDLEIFEGDLQLNIDDIEIEEPVSVSSSTFKSNNDRKEKEAEREKLFEGGSTDTKPRLRTREEIIAKYRKTGDATSAASQAKDKLMERQEKLEKLSRRTEELQSGAESFASMANELAKNMERRKWWNI</sequence>
<accession>A0ACC0BCX5</accession>
<keyword evidence="2" id="KW-1185">Reference proteome</keyword>
<name>A0ACC0BCX5_CATRO</name>